<dbReference type="Proteomes" id="UP000708208">
    <property type="component" value="Unassembled WGS sequence"/>
</dbReference>
<sequence length="51" mass="5385">MALTVLKISAVLGVVFACNFAQAIESHGKNPHHGWGHSKGHGWGHQEGKGP</sequence>
<accession>A0A8J2KRP9</accession>
<comment type="caution">
    <text evidence="3">The sequence shown here is derived from an EMBL/GenBank/DDBJ whole genome shotgun (WGS) entry which is preliminary data.</text>
</comment>
<evidence type="ECO:0000256" key="1">
    <source>
        <dbReference type="SAM" id="MobiDB-lite"/>
    </source>
</evidence>
<dbReference type="PROSITE" id="PS51257">
    <property type="entry name" value="PROKAR_LIPOPROTEIN"/>
    <property type="match status" value="1"/>
</dbReference>
<feature type="region of interest" description="Disordered" evidence="1">
    <location>
        <begin position="28"/>
        <end position="51"/>
    </location>
</feature>
<name>A0A8J2KRP9_9HEXA</name>
<proteinExistence type="predicted"/>
<feature type="compositionally biased region" description="Basic residues" evidence="1">
    <location>
        <begin position="29"/>
        <end position="42"/>
    </location>
</feature>
<feature type="signal peptide" evidence="2">
    <location>
        <begin position="1"/>
        <end position="17"/>
    </location>
</feature>
<evidence type="ECO:0000256" key="2">
    <source>
        <dbReference type="SAM" id="SignalP"/>
    </source>
</evidence>
<evidence type="ECO:0000313" key="3">
    <source>
        <dbReference type="EMBL" id="CAG7818541.1"/>
    </source>
</evidence>
<feature type="non-terminal residue" evidence="3">
    <location>
        <position position="1"/>
    </location>
</feature>
<keyword evidence="4" id="KW-1185">Reference proteome</keyword>
<evidence type="ECO:0000313" key="4">
    <source>
        <dbReference type="Proteomes" id="UP000708208"/>
    </source>
</evidence>
<dbReference type="EMBL" id="CAJVCH010423329">
    <property type="protein sequence ID" value="CAG7818541.1"/>
    <property type="molecule type" value="Genomic_DNA"/>
</dbReference>
<feature type="chain" id="PRO_5035173719" evidence="2">
    <location>
        <begin position="18"/>
        <end position="51"/>
    </location>
</feature>
<keyword evidence="2" id="KW-0732">Signal</keyword>
<gene>
    <name evidence="3" type="ORF">AFUS01_LOCUS29039</name>
</gene>
<protein>
    <submittedName>
        <fullName evidence="3">Uncharacterized protein</fullName>
    </submittedName>
</protein>
<organism evidence="3 4">
    <name type="scientific">Allacma fusca</name>
    <dbReference type="NCBI Taxonomy" id="39272"/>
    <lineage>
        <taxon>Eukaryota</taxon>
        <taxon>Metazoa</taxon>
        <taxon>Ecdysozoa</taxon>
        <taxon>Arthropoda</taxon>
        <taxon>Hexapoda</taxon>
        <taxon>Collembola</taxon>
        <taxon>Symphypleona</taxon>
        <taxon>Sminthuridae</taxon>
        <taxon>Allacma</taxon>
    </lineage>
</organism>
<reference evidence="3" key="1">
    <citation type="submission" date="2021-06" db="EMBL/GenBank/DDBJ databases">
        <authorList>
            <person name="Hodson N. C."/>
            <person name="Mongue J. A."/>
            <person name="Jaron S. K."/>
        </authorList>
    </citation>
    <scope>NUCLEOTIDE SEQUENCE</scope>
</reference>
<dbReference type="AlphaFoldDB" id="A0A8J2KRP9"/>